<dbReference type="InterPro" id="IPR016162">
    <property type="entry name" value="Ald_DH_N"/>
</dbReference>
<dbReference type="FunFam" id="3.40.605.10:FF:000007">
    <property type="entry name" value="NAD/NADP-dependent betaine aldehyde dehydrogenase"/>
    <property type="match status" value="1"/>
</dbReference>
<dbReference type="InterPro" id="IPR016160">
    <property type="entry name" value="Ald_DH_CS_CYS"/>
</dbReference>
<sequence length="487" mass="50585">MTLIPDFVPNRIGGIEPPRGGLAAIDVVNPHDARVLAAIPRSGTAEIDAAVAAARAAQPGWAATPAVQRGEVLHRIANLIEARKDDLARIVALEAGKRLPDALGEAGAAIQCARFFAGEGQRLFGRTTTSGMALRWAMTVRRPCGVAGLIIAANTPAPNFAWKVFPALICGNGVVLKTAEDTPVSSWFLARLCEEAGLPAGVLNVVHGLGAEAGQALVEHPGVDVLSFTGSTRVGRMIAEVAGRQLKKVSLELGGKNPLVVCDDADLDNAVRWALLAAFSNAGQRCAAASRIIVFDSVFEAFAAKLVAAARGLKLGVAPDCDLGPVINARQLANMLAAIDRARAEGAEILCGGARATAPGLADGFYLQPTVISGLAPEAEMSCTELFGPITCLYRAAGFEAAVELANNTPYGLTAAIHTRDIDRALAFASRVRSGVAVINGGTHGSEPHMPFGGVKASGNGTREPGTEALDVYSDLQDVYLNAQMPR</sequence>
<evidence type="ECO:0000313" key="6">
    <source>
        <dbReference type="EMBL" id="BBF91357.1"/>
    </source>
</evidence>
<dbReference type="InterPro" id="IPR016161">
    <property type="entry name" value="Ald_DH/histidinol_DH"/>
</dbReference>
<dbReference type="Gene3D" id="3.40.605.10">
    <property type="entry name" value="Aldehyde Dehydrogenase, Chain A, domain 1"/>
    <property type="match status" value="1"/>
</dbReference>
<feature type="active site" evidence="3">
    <location>
        <position position="252"/>
    </location>
</feature>
<dbReference type="OrthoDB" id="9812625at2"/>
<protein>
    <submittedName>
        <fullName evidence="6">Aldehyde dehydrogenase</fullName>
    </submittedName>
</protein>
<dbReference type="KEGG" id="blag:BLTE_00420"/>
<dbReference type="InterPro" id="IPR015590">
    <property type="entry name" value="Aldehyde_DH_dom"/>
</dbReference>
<dbReference type="PROSITE" id="PS00687">
    <property type="entry name" value="ALDEHYDE_DEHYDR_GLU"/>
    <property type="match status" value="1"/>
</dbReference>
<dbReference type="Proteomes" id="UP000266934">
    <property type="component" value="Chromosome"/>
</dbReference>
<accession>A0A348FVM4</accession>
<feature type="domain" description="Aldehyde dehydrogenase" evidence="5">
    <location>
        <begin position="24"/>
        <end position="478"/>
    </location>
</feature>
<evidence type="ECO:0000259" key="5">
    <source>
        <dbReference type="Pfam" id="PF00171"/>
    </source>
</evidence>
<gene>
    <name evidence="6" type="ORF">BLTE_00420</name>
</gene>
<evidence type="ECO:0000256" key="2">
    <source>
        <dbReference type="ARBA" id="ARBA00023002"/>
    </source>
</evidence>
<evidence type="ECO:0000313" key="7">
    <source>
        <dbReference type="Proteomes" id="UP000266934"/>
    </source>
</evidence>
<dbReference type="SUPFAM" id="SSF53720">
    <property type="entry name" value="ALDH-like"/>
    <property type="match status" value="1"/>
</dbReference>
<evidence type="ECO:0000256" key="4">
    <source>
        <dbReference type="RuleBase" id="RU003345"/>
    </source>
</evidence>
<dbReference type="PANTHER" id="PTHR11699">
    <property type="entry name" value="ALDEHYDE DEHYDROGENASE-RELATED"/>
    <property type="match status" value="1"/>
</dbReference>
<dbReference type="GO" id="GO:0016620">
    <property type="term" value="F:oxidoreductase activity, acting on the aldehyde or oxo group of donors, NAD or NADP as acceptor"/>
    <property type="evidence" value="ECO:0007669"/>
    <property type="project" value="InterPro"/>
</dbReference>
<name>A0A348FVM4_9HYPH</name>
<dbReference type="AlphaFoldDB" id="A0A348FVM4"/>
<keyword evidence="7" id="KW-1185">Reference proteome</keyword>
<dbReference type="PROSITE" id="PS00070">
    <property type="entry name" value="ALDEHYDE_DEHYDR_CYS"/>
    <property type="match status" value="1"/>
</dbReference>
<dbReference type="InterPro" id="IPR016163">
    <property type="entry name" value="Ald_DH_C"/>
</dbReference>
<dbReference type="RefSeq" id="WP_126396507.1">
    <property type="nucleotide sequence ID" value="NZ_AP018907.1"/>
</dbReference>
<dbReference type="EMBL" id="AP018907">
    <property type="protein sequence ID" value="BBF91357.1"/>
    <property type="molecule type" value="Genomic_DNA"/>
</dbReference>
<dbReference type="Pfam" id="PF00171">
    <property type="entry name" value="Aldedh"/>
    <property type="match status" value="1"/>
</dbReference>
<comment type="similarity">
    <text evidence="1 4">Belongs to the aldehyde dehydrogenase family.</text>
</comment>
<evidence type="ECO:0000256" key="1">
    <source>
        <dbReference type="ARBA" id="ARBA00009986"/>
    </source>
</evidence>
<keyword evidence="2 4" id="KW-0560">Oxidoreductase</keyword>
<proteinExistence type="inferred from homology"/>
<reference evidence="6 7" key="1">
    <citation type="submission" date="2018-08" db="EMBL/GenBank/DDBJ databases">
        <title>Complete genome sequencing of Blastochloris tepida GI.</title>
        <authorList>
            <person name="Tsukatani Y."/>
            <person name="Mori H."/>
        </authorList>
    </citation>
    <scope>NUCLEOTIDE SEQUENCE [LARGE SCALE GENOMIC DNA]</scope>
    <source>
        <strain evidence="6 7">GI</strain>
    </source>
</reference>
<evidence type="ECO:0000256" key="3">
    <source>
        <dbReference type="PROSITE-ProRule" id="PRU10007"/>
    </source>
</evidence>
<organism evidence="6 7">
    <name type="scientific">Blastochloris tepida</name>
    <dbReference type="NCBI Taxonomy" id="2233851"/>
    <lineage>
        <taxon>Bacteria</taxon>
        <taxon>Pseudomonadati</taxon>
        <taxon>Pseudomonadota</taxon>
        <taxon>Alphaproteobacteria</taxon>
        <taxon>Hyphomicrobiales</taxon>
        <taxon>Blastochloridaceae</taxon>
        <taxon>Blastochloris</taxon>
    </lineage>
</organism>
<dbReference type="Gene3D" id="3.40.309.10">
    <property type="entry name" value="Aldehyde Dehydrogenase, Chain A, domain 2"/>
    <property type="match status" value="1"/>
</dbReference>
<dbReference type="InterPro" id="IPR029510">
    <property type="entry name" value="Ald_DH_CS_GLU"/>
</dbReference>